<evidence type="ECO:0000313" key="1">
    <source>
        <dbReference type="EMBL" id="QWS33249.1"/>
    </source>
</evidence>
<dbReference type="Proteomes" id="UP000681794">
    <property type="component" value="Chromosome"/>
</dbReference>
<organism evidence="1 2">
    <name type="scientific">Curtobacterium aetherium</name>
    <dbReference type="NCBI Taxonomy" id="2841594"/>
    <lineage>
        <taxon>Bacteria</taxon>
        <taxon>Bacillati</taxon>
        <taxon>Actinomycetota</taxon>
        <taxon>Actinomycetes</taxon>
        <taxon>Micrococcales</taxon>
        <taxon>Microbacteriaceae</taxon>
        <taxon>Curtobacterium</taxon>
    </lineage>
</organism>
<evidence type="ECO:0000313" key="2">
    <source>
        <dbReference type="Proteomes" id="UP000681794"/>
    </source>
</evidence>
<name>A0ACD1E2Z2_9MICO</name>
<sequence length="279" mass="29305">MTNVQRDDLVPRTDGRSLRPWSVALAVLGPVLAVVALVVLVGFDLDSSTGGNANASEFLQVWIVAIVLGGLVPMAAAVVLAVLCAVRRSPSVVGALVGGASGLLVTALLAPALFATRIPDAQEYQAALDRTMPAERQDPEAMRDELEQVFADALATLPEQPESGYAAEPGSEPSDEVDWGRRDICDLSVGYDGVDWVSVSLESHEVEDVQAALDAIRRDAEAHGRSVEVETDDDTGGVSQLVVSTRAGDLFVDVSYPVAPPGHEASTLRLDAVTHCVVG</sequence>
<gene>
    <name evidence="1" type="ORF">KM842_13545</name>
</gene>
<protein>
    <submittedName>
        <fullName evidence="1">Uncharacterized protein</fullName>
    </submittedName>
</protein>
<keyword evidence="2" id="KW-1185">Reference proteome</keyword>
<dbReference type="EMBL" id="CP076544">
    <property type="protein sequence ID" value="QWS33249.1"/>
    <property type="molecule type" value="Genomic_DNA"/>
</dbReference>
<reference evidence="1" key="1">
    <citation type="submission" date="2021-06" db="EMBL/GenBank/DDBJ databases">
        <authorList>
            <person name="Ellington A.J."/>
            <person name="Bryan N.C."/>
            <person name="Christner B.C."/>
            <person name="Reisch C.R."/>
        </authorList>
    </citation>
    <scope>NUCLEOTIDE SEQUENCE</scope>
    <source>
        <strain evidence="1">L6-1</strain>
    </source>
</reference>
<proteinExistence type="predicted"/>
<accession>A0ACD1E2Z2</accession>